<organism evidence="1 2">
    <name type="scientific">Camelus ferus</name>
    <name type="common">Wild bactrian camel</name>
    <name type="synonym">Camelus bactrianus ferus</name>
    <dbReference type="NCBI Taxonomy" id="419612"/>
    <lineage>
        <taxon>Eukaryota</taxon>
        <taxon>Metazoa</taxon>
        <taxon>Chordata</taxon>
        <taxon>Craniata</taxon>
        <taxon>Vertebrata</taxon>
        <taxon>Euteleostomi</taxon>
        <taxon>Mammalia</taxon>
        <taxon>Eutheria</taxon>
        <taxon>Laurasiatheria</taxon>
        <taxon>Artiodactyla</taxon>
        <taxon>Tylopoda</taxon>
        <taxon>Camelidae</taxon>
        <taxon>Camelus</taxon>
    </lineage>
</organism>
<dbReference type="Proteomes" id="UP000694856">
    <property type="component" value="Chromosome 2"/>
</dbReference>
<reference evidence="2" key="1">
    <citation type="submission" date="2025-08" db="UniProtKB">
        <authorList>
            <consortium name="RefSeq"/>
        </authorList>
    </citation>
    <scope>IDENTIFICATION</scope>
    <source>
        <tissue evidence="2">Ear skin</tissue>
    </source>
</reference>
<dbReference type="AlphaFoldDB" id="A0A8B8UC22"/>
<dbReference type="KEGG" id="cfr:116668547"/>
<sequence length="119" mass="13598">MKIALSRVVLKEWSETQVLGLHSQAWRIRISETGIQRLSLKSNGWCFKKKTFRGEGQGMTEAKIGVKQLQAKKCQRLPAGTRVKKQEYALCCTEVLIEEQRAVQHLPDPFVDLMKVLES</sequence>
<keyword evidence="1" id="KW-1185">Reference proteome</keyword>
<dbReference type="RefSeq" id="XP_032352141.1">
    <property type="nucleotide sequence ID" value="XM_032496250.1"/>
</dbReference>
<protein>
    <submittedName>
        <fullName evidence="2">Uncharacterized protein LOC116668547 isoform X1</fullName>
    </submittedName>
</protein>
<evidence type="ECO:0000313" key="2">
    <source>
        <dbReference type="RefSeq" id="XP_032352141.1"/>
    </source>
</evidence>
<proteinExistence type="predicted"/>
<dbReference type="GeneID" id="116668547"/>
<gene>
    <name evidence="2" type="primary">LOC116668547</name>
</gene>
<evidence type="ECO:0000313" key="1">
    <source>
        <dbReference type="Proteomes" id="UP000694856"/>
    </source>
</evidence>
<accession>A0A8B8UC22</accession>
<name>A0A8B8UC22_CAMFR</name>